<dbReference type="Proteomes" id="UP001174136">
    <property type="component" value="Unassembled WGS sequence"/>
</dbReference>
<dbReference type="AlphaFoldDB" id="A0AA47NS74"/>
<comment type="caution">
    <text evidence="2">The sequence shown here is derived from an EMBL/GenBank/DDBJ whole genome shotgun (WGS) entry which is preliminary data.</text>
</comment>
<feature type="compositionally biased region" description="Polar residues" evidence="1">
    <location>
        <begin position="223"/>
        <end position="234"/>
    </location>
</feature>
<dbReference type="EMBL" id="JAOPHQ010005707">
    <property type="protein sequence ID" value="KAK0134422.1"/>
    <property type="molecule type" value="Genomic_DNA"/>
</dbReference>
<name>A0AA47NS74_MERPO</name>
<accession>A0AA47NS74</accession>
<keyword evidence="3" id="KW-1185">Reference proteome</keyword>
<organism evidence="2 3">
    <name type="scientific">Merluccius polli</name>
    <name type="common">Benguela hake</name>
    <name type="synonym">Merluccius cadenati</name>
    <dbReference type="NCBI Taxonomy" id="89951"/>
    <lineage>
        <taxon>Eukaryota</taxon>
        <taxon>Metazoa</taxon>
        <taxon>Chordata</taxon>
        <taxon>Craniata</taxon>
        <taxon>Vertebrata</taxon>
        <taxon>Euteleostomi</taxon>
        <taxon>Actinopterygii</taxon>
        <taxon>Neopterygii</taxon>
        <taxon>Teleostei</taxon>
        <taxon>Neoteleostei</taxon>
        <taxon>Acanthomorphata</taxon>
        <taxon>Zeiogadaria</taxon>
        <taxon>Gadariae</taxon>
        <taxon>Gadiformes</taxon>
        <taxon>Gadoidei</taxon>
        <taxon>Merlucciidae</taxon>
        <taxon>Merluccius</taxon>
    </lineage>
</organism>
<proteinExistence type="predicted"/>
<gene>
    <name evidence="2" type="ORF">N1851_030008</name>
</gene>
<reference evidence="2" key="1">
    <citation type="journal article" date="2023" name="Front. Mar. Sci.">
        <title>A new Merluccius polli reference genome to investigate the effects of global change in West African waters.</title>
        <authorList>
            <person name="Mateo J.L."/>
            <person name="Blanco-Fernandez C."/>
            <person name="Garcia-Vazquez E."/>
            <person name="Machado-Schiaffino G."/>
        </authorList>
    </citation>
    <scope>NUCLEOTIDE SEQUENCE</scope>
    <source>
        <strain evidence="2">C29</strain>
        <tissue evidence="2">Fin</tissue>
    </source>
</reference>
<evidence type="ECO:0000256" key="1">
    <source>
        <dbReference type="SAM" id="MobiDB-lite"/>
    </source>
</evidence>
<evidence type="ECO:0000313" key="3">
    <source>
        <dbReference type="Proteomes" id="UP001174136"/>
    </source>
</evidence>
<evidence type="ECO:0000313" key="2">
    <source>
        <dbReference type="EMBL" id="KAK0134422.1"/>
    </source>
</evidence>
<sequence length="346" mass="37232">MVSTITETFFYEHFEQIGHNSIQPCHWLQLRAANGLAIPYVGYTESDVELCGKLMPSCGILVVKDPPSGLNSKVPGVLGMNILSKCYQEFFEQYGQSLFEVPSLTQAPTSLLQAFQRCHQVETQPSTNLGRVKARGGRACRVPGGSMMLVPSTCSAQYASGIVLFEPSESGLPPGLLVSPSLVKASTVPPSSGGESEDEDLLALVPEPPQALSMPAVDVVPTTSVEGVPSTSTDPGIAEDHRTAPPCSPQSSATDRQPEQERVNIQTLTDSHMPLVSFITSCRSSGRRHQMRGEIVTGRAFTELAPNRFIVVSRPSFNLLHCLPSGYSHGGVLHFLDRNTGLVTVK</sequence>
<feature type="region of interest" description="Disordered" evidence="1">
    <location>
        <begin position="223"/>
        <end position="260"/>
    </location>
</feature>
<protein>
    <submittedName>
        <fullName evidence="2">Uncharacterized protein</fullName>
    </submittedName>
</protein>